<reference evidence="1 2" key="1">
    <citation type="submission" date="2015-01" db="EMBL/GenBank/DDBJ databases">
        <title>Evolution of Trichinella species and genotypes.</title>
        <authorList>
            <person name="Korhonen P.K."/>
            <person name="Edoardo P."/>
            <person name="Giuseppe L.R."/>
            <person name="Gasser R.B."/>
        </authorList>
    </citation>
    <scope>NUCLEOTIDE SEQUENCE [LARGE SCALE GENOMIC DNA]</scope>
    <source>
        <strain evidence="1">ISS3</strain>
    </source>
</reference>
<dbReference type="AlphaFoldDB" id="A0A0V1B9M1"/>
<gene>
    <name evidence="1" type="ORF">T01_6719</name>
</gene>
<sequence length="145" mass="17162">MADTNGPSRFTKRVKVAVFLILKRTFRNRHLDESFMRNDMQKCDYICAPPLMATNKLTDHESDILQYCMMKKHQLCLKPEEELRELRNHYKNRDEDSVTHLRKEAKLGSSMRLHRKIGTGNMDKMLDKMLDYRLGSARNYSESFS</sequence>
<evidence type="ECO:0000313" key="1">
    <source>
        <dbReference type="EMBL" id="KRY33664.1"/>
    </source>
</evidence>
<proteinExistence type="predicted"/>
<name>A0A0V1B9M1_TRISP</name>
<dbReference type="EMBL" id="JYDH01000079">
    <property type="protein sequence ID" value="KRY33664.1"/>
    <property type="molecule type" value="Genomic_DNA"/>
</dbReference>
<accession>A0A0V1B9M1</accession>
<organism evidence="1 2">
    <name type="scientific">Trichinella spiralis</name>
    <name type="common">Trichina worm</name>
    <dbReference type="NCBI Taxonomy" id="6334"/>
    <lineage>
        <taxon>Eukaryota</taxon>
        <taxon>Metazoa</taxon>
        <taxon>Ecdysozoa</taxon>
        <taxon>Nematoda</taxon>
        <taxon>Enoplea</taxon>
        <taxon>Dorylaimia</taxon>
        <taxon>Trichinellida</taxon>
        <taxon>Trichinellidae</taxon>
        <taxon>Trichinella</taxon>
    </lineage>
</organism>
<protein>
    <submittedName>
        <fullName evidence="1">Uncharacterized protein</fullName>
    </submittedName>
</protein>
<evidence type="ECO:0000313" key="2">
    <source>
        <dbReference type="Proteomes" id="UP000054776"/>
    </source>
</evidence>
<dbReference type="Proteomes" id="UP000054776">
    <property type="component" value="Unassembled WGS sequence"/>
</dbReference>
<keyword evidence="2" id="KW-1185">Reference proteome</keyword>
<dbReference type="InParanoid" id="A0A0V1B9M1"/>
<dbReference type="OrthoDB" id="10290012at2759"/>
<comment type="caution">
    <text evidence="1">The sequence shown here is derived from an EMBL/GenBank/DDBJ whole genome shotgun (WGS) entry which is preliminary data.</text>
</comment>